<dbReference type="PANTHER" id="PTHR42760">
    <property type="entry name" value="SHORT-CHAIN DEHYDROGENASES/REDUCTASES FAMILY MEMBER"/>
    <property type="match status" value="1"/>
</dbReference>
<dbReference type="Pfam" id="PF13561">
    <property type="entry name" value="adh_short_C2"/>
    <property type="match status" value="1"/>
</dbReference>
<dbReference type="PANTHER" id="PTHR42760:SF115">
    <property type="entry name" value="3-OXOACYL-[ACYL-CARRIER-PROTEIN] REDUCTASE FABG"/>
    <property type="match status" value="1"/>
</dbReference>
<comment type="caution">
    <text evidence="3">The sequence shown here is derived from an EMBL/GenBank/DDBJ whole genome shotgun (WGS) entry which is preliminary data.</text>
</comment>
<name>A0A417YKU3_9BACI</name>
<evidence type="ECO:0000256" key="1">
    <source>
        <dbReference type="ARBA" id="ARBA00006484"/>
    </source>
</evidence>
<accession>A0A417YKU3</accession>
<reference evidence="3 4" key="1">
    <citation type="journal article" date="2017" name="Int. J. Syst. Evol. Microbiol.">
        <title>Bacillus notoginsengisoli sp. nov., a novel bacterium isolated from the rhizosphere of Panax notoginseng.</title>
        <authorList>
            <person name="Zhang M.Y."/>
            <person name="Cheng J."/>
            <person name="Cai Y."/>
            <person name="Zhang T.Y."/>
            <person name="Wu Y.Y."/>
            <person name="Manikprabhu D."/>
            <person name="Li W.J."/>
            <person name="Zhang Y.X."/>
        </authorList>
    </citation>
    <scope>NUCLEOTIDE SEQUENCE [LARGE SCALE GENOMIC DNA]</scope>
    <source>
        <strain evidence="3 4">JCM 30743</strain>
    </source>
</reference>
<dbReference type="PRINTS" id="PR00080">
    <property type="entry name" value="SDRFAMILY"/>
</dbReference>
<dbReference type="OrthoDB" id="9803333at2"/>
<comment type="similarity">
    <text evidence="1">Belongs to the short-chain dehydrogenases/reductases (SDR) family.</text>
</comment>
<keyword evidence="4" id="KW-1185">Reference proteome</keyword>
<dbReference type="SUPFAM" id="SSF51735">
    <property type="entry name" value="NAD(P)-binding Rossmann-fold domains"/>
    <property type="match status" value="1"/>
</dbReference>
<organism evidence="3 4">
    <name type="scientific">Neobacillus notoginsengisoli</name>
    <dbReference type="NCBI Taxonomy" id="1578198"/>
    <lineage>
        <taxon>Bacteria</taxon>
        <taxon>Bacillati</taxon>
        <taxon>Bacillota</taxon>
        <taxon>Bacilli</taxon>
        <taxon>Bacillales</taxon>
        <taxon>Bacillaceae</taxon>
        <taxon>Neobacillus</taxon>
    </lineage>
</organism>
<dbReference type="EMBL" id="QWEG01000016">
    <property type="protein sequence ID" value="RHW33935.1"/>
    <property type="molecule type" value="Genomic_DNA"/>
</dbReference>
<evidence type="ECO:0000313" key="4">
    <source>
        <dbReference type="Proteomes" id="UP000284416"/>
    </source>
</evidence>
<dbReference type="FunFam" id="3.40.50.720:FF:000084">
    <property type="entry name" value="Short-chain dehydrogenase reductase"/>
    <property type="match status" value="1"/>
</dbReference>
<protein>
    <submittedName>
        <fullName evidence="3">SDR family oxidoreductase</fullName>
    </submittedName>
</protein>
<dbReference type="Gene3D" id="3.40.50.720">
    <property type="entry name" value="NAD(P)-binding Rossmann-like Domain"/>
    <property type="match status" value="1"/>
</dbReference>
<gene>
    <name evidence="3" type="ORF">D1B31_20370</name>
</gene>
<dbReference type="NCBIfam" id="NF005559">
    <property type="entry name" value="PRK07231.1"/>
    <property type="match status" value="1"/>
</dbReference>
<dbReference type="CDD" id="cd05233">
    <property type="entry name" value="SDR_c"/>
    <property type="match status" value="1"/>
</dbReference>
<dbReference type="RefSeq" id="WP_118923886.1">
    <property type="nucleotide sequence ID" value="NZ_QWEG01000016.1"/>
</dbReference>
<dbReference type="PRINTS" id="PR00081">
    <property type="entry name" value="GDHRDH"/>
</dbReference>
<dbReference type="AlphaFoldDB" id="A0A417YKU3"/>
<evidence type="ECO:0000313" key="3">
    <source>
        <dbReference type="EMBL" id="RHW33935.1"/>
    </source>
</evidence>
<sequence length="251" mass="26659">MLLQDKVAIITGAGSGLGRAQAIEYAKEGAKVILNDVNAEGLAQTEQLIKDLKGIALSIVADISNKEEVQDMVNKALEEFGTVDICVNNAAVLADFKASLDITEAEWDRLMAINVKGVYLLTNALLPHMLEKGKGTFINIASIGGTIAGVGDAAYITSKHAVVGYTKQLAFDYAKKGIRAVSLCPGLTDTAMVRYAIDEEHPAAVRQVAAIPSGRIGRPEEVAYFSAYLASDKADHINGVEMKIDGGQSIH</sequence>
<keyword evidence="2" id="KW-0560">Oxidoreductase</keyword>
<proteinExistence type="inferred from homology"/>
<dbReference type="Proteomes" id="UP000284416">
    <property type="component" value="Unassembled WGS sequence"/>
</dbReference>
<dbReference type="GO" id="GO:0008206">
    <property type="term" value="P:bile acid metabolic process"/>
    <property type="evidence" value="ECO:0007669"/>
    <property type="project" value="UniProtKB-ARBA"/>
</dbReference>
<dbReference type="InterPro" id="IPR002347">
    <property type="entry name" value="SDR_fam"/>
</dbReference>
<dbReference type="GO" id="GO:0016616">
    <property type="term" value="F:oxidoreductase activity, acting on the CH-OH group of donors, NAD or NADP as acceptor"/>
    <property type="evidence" value="ECO:0007669"/>
    <property type="project" value="TreeGrafter"/>
</dbReference>
<dbReference type="InterPro" id="IPR036291">
    <property type="entry name" value="NAD(P)-bd_dom_sf"/>
</dbReference>
<evidence type="ECO:0000256" key="2">
    <source>
        <dbReference type="ARBA" id="ARBA00023002"/>
    </source>
</evidence>